<dbReference type="SUPFAM" id="SSF57667">
    <property type="entry name" value="beta-beta-alpha zinc fingers"/>
    <property type="match status" value="2"/>
</dbReference>
<keyword evidence="1" id="KW-0863">Zinc-finger</keyword>
<keyword evidence="1" id="KW-0862">Zinc</keyword>
<dbReference type="SMART" id="SM00355">
    <property type="entry name" value="ZnF_C2H2"/>
    <property type="match status" value="6"/>
</dbReference>
<feature type="domain" description="C2H2-type" evidence="2">
    <location>
        <begin position="7"/>
        <end position="35"/>
    </location>
</feature>
<feature type="non-terminal residue" evidence="3">
    <location>
        <position position="473"/>
    </location>
</feature>
<gene>
    <name evidence="3" type="ORF">MNOR_LOCUS36466</name>
</gene>
<accession>A0AAV2SH35</accession>
<dbReference type="InterPro" id="IPR036236">
    <property type="entry name" value="Znf_C2H2_sf"/>
</dbReference>
<dbReference type="AlphaFoldDB" id="A0AAV2SH35"/>
<comment type="caution">
    <text evidence="3">The sequence shown here is derived from an EMBL/GenBank/DDBJ whole genome shotgun (WGS) entry which is preliminary data.</text>
</comment>
<feature type="domain" description="C2H2-type" evidence="2">
    <location>
        <begin position="180"/>
        <end position="204"/>
    </location>
</feature>
<feature type="domain" description="C2H2-type" evidence="2">
    <location>
        <begin position="56"/>
        <end position="84"/>
    </location>
</feature>
<keyword evidence="1" id="KW-0479">Metal-binding</keyword>
<sequence>MDSAKVFDCNICKLKYKSSYSLKTHIKSKHQGKTVNETPNVNIQDVEKSLDIHKVYDCNYCDMNFKYEISVKRHIRKYHQDKVIDSEIVPNVCNICGKKYSNSNYVQMHIKRFHMNNNVYECSICGKVITYKKSLKYHLKNVHPEHYSNDQIKSNEPETSSIFIVKDKSYLVNTNSNYSIECQICYKKFKTKNSLTTHIRKIHSEITNPRSNTIKCCVSNCDNSFATLQDLRTHLMELEEDGGHNFTIEKEEHVFNNIREFIQWKEDLEENENVRYIIAQKKTRKNGSYRSHYICSRSGKHRYQGTGKRSIKSQGSSKLEHHCPSSIYTFCDSDGEIKVTYYKQHFGHATGLDNVMHIPMHNRDRQYIKERIRDGVDISRIKEELNNKGGRSSFIKLQDIRNQLNIEERNTLNPISSEDHMDDRQKLIEVAHNLSVKVSCLVNRNSIHSNDQIKKIINLLKMAEKEVTEQANK</sequence>
<dbReference type="InterPro" id="IPR013087">
    <property type="entry name" value="Znf_C2H2_type"/>
</dbReference>
<organism evidence="3 4">
    <name type="scientific">Meganyctiphanes norvegica</name>
    <name type="common">Northern krill</name>
    <name type="synonym">Thysanopoda norvegica</name>
    <dbReference type="NCBI Taxonomy" id="48144"/>
    <lineage>
        <taxon>Eukaryota</taxon>
        <taxon>Metazoa</taxon>
        <taxon>Ecdysozoa</taxon>
        <taxon>Arthropoda</taxon>
        <taxon>Crustacea</taxon>
        <taxon>Multicrustacea</taxon>
        <taxon>Malacostraca</taxon>
        <taxon>Eumalacostraca</taxon>
        <taxon>Eucarida</taxon>
        <taxon>Euphausiacea</taxon>
        <taxon>Euphausiidae</taxon>
        <taxon>Meganyctiphanes</taxon>
    </lineage>
</organism>
<protein>
    <recommendedName>
        <fullName evidence="2">C2H2-type domain-containing protein</fullName>
    </recommendedName>
</protein>
<dbReference type="Pfam" id="PF00096">
    <property type="entry name" value="zf-C2H2"/>
    <property type="match status" value="5"/>
</dbReference>
<dbReference type="GO" id="GO:0008270">
    <property type="term" value="F:zinc ion binding"/>
    <property type="evidence" value="ECO:0007669"/>
    <property type="project" value="UniProtKB-KW"/>
</dbReference>
<dbReference type="Pfam" id="PF13912">
    <property type="entry name" value="zf-C2H2_6"/>
    <property type="match status" value="1"/>
</dbReference>
<evidence type="ECO:0000259" key="2">
    <source>
        <dbReference type="PROSITE" id="PS50157"/>
    </source>
</evidence>
<dbReference type="PANTHER" id="PTHR33936">
    <property type="entry name" value="PROTEIN CBG17840"/>
    <property type="match status" value="1"/>
</dbReference>
<dbReference type="PANTHER" id="PTHR33936:SF24">
    <property type="entry name" value="C2H2-TYPE DOMAIN-CONTAINING PROTEIN"/>
    <property type="match status" value="1"/>
</dbReference>
<dbReference type="InterPro" id="IPR052797">
    <property type="entry name" value="RegFact_GeneExpr_CellDeath"/>
</dbReference>
<feature type="domain" description="C2H2-type" evidence="2">
    <location>
        <begin position="91"/>
        <end position="119"/>
    </location>
</feature>
<reference evidence="3 4" key="1">
    <citation type="submission" date="2024-05" db="EMBL/GenBank/DDBJ databases">
        <authorList>
            <person name="Wallberg A."/>
        </authorList>
    </citation>
    <scope>NUCLEOTIDE SEQUENCE [LARGE SCALE GENOMIC DNA]</scope>
</reference>
<keyword evidence="4" id="KW-1185">Reference proteome</keyword>
<feature type="domain" description="C2H2-type" evidence="2">
    <location>
        <begin position="120"/>
        <end position="148"/>
    </location>
</feature>
<dbReference type="Proteomes" id="UP001497623">
    <property type="component" value="Unassembled WGS sequence"/>
</dbReference>
<evidence type="ECO:0000313" key="4">
    <source>
        <dbReference type="Proteomes" id="UP001497623"/>
    </source>
</evidence>
<proteinExistence type="predicted"/>
<dbReference type="EMBL" id="CAXKWB010066781">
    <property type="protein sequence ID" value="CAL4190511.1"/>
    <property type="molecule type" value="Genomic_DNA"/>
</dbReference>
<name>A0AAV2SH35_MEGNR</name>
<dbReference type="Gene3D" id="3.30.160.60">
    <property type="entry name" value="Classic Zinc Finger"/>
    <property type="match status" value="3"/>
</dbReference>
<dbReference type="PROSITE" id="PS00028">
    <property type="entry name" value="ZINC_FINGER_C2H2_1"/>
    <property type="match status" value="5"/>
</dbReference>
<evidence type="ECO:0000256" key="1">
    <source>
        <dbReference type="PROSITE-ProRule" id="PRU00042"/>
    </source>
</evidence>
<dbReference type="PROSITE" id="PS50157">
    <property type="entry name" value="ZINC_FINGER_C2H2_2"/>
    <property type="match status" value="5"/>
</dbReference>
<evidence type="ECO:0000313" key="3">
    <source>
        <dbReference type="EMBL" id="CAL4190511.1"/>
    </source>
</evidence>